<evidence type="ECO:0000313" key="2">
    <source>
        <dbReference type="EMBL" id="RON55937.1"/>
    </source>
</evidence>
<dbReference type="Pfam" id="PF20285">
    <property type="entry name" value="CTD9"/>
    <property type="match status" value="1"/>
</dbReference>
<accession>A0A423KNM1</accession>
<proteinExistence type="predicted"/>
<comment type="caution">
    <text evidence="2">The sequence shown here is derived from an EMBL/GenBank/DDBJ whole genome shotgun (WGS) entry which is preliminary data.</text>
</comment>
<dbReference type="RefSeq" id="WP_123404642.1">
    <property type="nucleotide sequence ID" value="NZ_MOBP01000005.1"/>
</dbReference>
<protein>
    <recommendedName>
        <fullName evidence="1">ABC-three component systems C-terminal domain-containing protein</fullName>
    </recommendedName>
</protein>
<dbReference type="EMBL" id="MOBP01000005">
    <property type="protein sequence ID" value="RON55937.1"/>
    <property type="molecule type" value="Genomic_DNA"/>
</dbReference>
<dbReference type="OrthoDB" id="9088658at2"/>
<dbReference type="InterPro" id="IPR046911">
    <property type="entry name" value="ABC-3C_CTD9"/>
</dbReference>
<feature type="domain" description="ABC-three component systems C-terminal" evidence="1">
    <location>
        <begin position="73"/>
        <end position="184"/>
    </location>
</feature>
<name>A0A423KNM1_9PSED</name>
<evidence type="ECO:0000259" key="1">
    <source>
        <dbReference type="Pfam" id="PF20285"/>
    </source>
</evidence>
<evidence type="ECO:0000313" key="3">
    <source>
        <dbReference type="Proteomes" id="UP000283627"/>
    </source>
</evidence>
<reference evidence="2 3" key="1">
    <citation type="submission" date="2016-10" db="EMBL/GenBank/DDBJ databases">
        <title>Comparative genome analysis of multiple Pseudomonas spp. focuses on biocontrol and plant growth promoting traits.</title>
        <authorList>
            <person name="Tao X.-Y."/>
            <person name="Taylor C.G."/>
        </authorList>
    </citation>
    <scope>NUCLEOTIDE SEQUENCE [LARGE SCALE GENOMIC DNA]</scope>
    <source>
        <strain evidence="2 3">39A2</strain>
    </source>
</reference>
<sequence>MFINQAKNQVSGDLIGGNKSETTINITGSQSPDELTLLYAKLKSNGSGDLSDGTFCEQLEHYLSAVTDGDVRGLAAKLEESGREDLLNFAMGLKERAAKSLMRYQTSRTAQRVYTIILDELHTSFMLSVTPVIQAGASRDEVDQRINLVLQQTKAMLGENILEFTVKDLLSLLYFLGGNCHIRWDKC</sequence>
<organism evidence="2 3">
    <name type="scientific">Pseudomonas frederiksbergensis</name>
    <dbReference type="NCBI Taxonomy" id="104087"/>
    <lineage>
        <taxon>Bacteria</taxon>
        <taxon>Pseudomonadati</taxon>
        <taxon>Pseudomonadota</taxon>
        <taxon>Gammaproteobacteria</taxon>
        <taxon>Pseudomonadales</taxon>
        <taxon>Pseudomonadaceae</taxon>
        <taxon>Pseudomonas</taxon>
    </lineage>
</organism>
<dbReference type="AlphaFoldDB" id="A0A423KNM1"/>
<dbReference type="Proteomes" id="UP000283627">
    <property type="component" value="Unassembled WGS sequence"/>
</dbReference>
<gene>
    <name evidence="2" type="ORF">BK665_08205</name>
</gene>